<reference evidence="1" key="1">
    <citation type="submission" date="2023-03" db="EMBL/GenBank/DDBJ databases">
        <title>Massive genome expansion in bonnet fungi (Mycena s.s.) driven by repeated elements and novel gene families across ecological guilds.</title>
        <authorList>
            <consortium name="Lawrence Berkeley National Laboratory"/>
            <person name="Harder C.B."/>
            <person name="Miyauchi S."/>
            <person name="Viragh M."/>
            <person name="Kuo A."/>
            <person name="Thoen E."/>
            <person name="Andreopoulos B."/>
            <person name="Lu D."/>
            <person name="Skrede I."/>
            <person name="Drula E."/>
            <person name="Henrissat B."/>
            <person name="Morin E."/>
            <person name="Kohler A."/>
            <person name="Barry K."/>
            <person name="LaButti K."/>
            <person name="Morin E."/>
            <person name="Salamov A."/>
            <person name="Lipzen A."/>
            <person name="Mereny Z."/>
            <person name="Hegedus B."/>
            <person name="Baldrian P."/>
            <person name="Stursova M."/>
            <person name="Weitz H."/>
            <person name="Taylor A."/>
            <person name="Grigoriev I.V."/>
            <person name="Nagy L.G."/>
            <person name="Martin F."/>
            <person name="Kauserud H."/>
        </authorList>
    </citation>
    <scope>NUCLEOTIDE SEQUENCE</scope>
    <source>
        <strain evidence="1">9284</strain>
    </source>
</reference>
<keyword evidence="2" id="KW-1185">Reference proteome</keyword>
<protein>
    <recommendedName>
        <fullName evidence="3">F-box domain-containing protein</fullName>
    </recommendedName>
</protein>
<dbReference type="InterPro" id="IPR036047">
    <property type="entry name" value="F-box-like_dom_sf"/>
</dbReference>
<accession>A0AAD7B7L5</accession>
<comment type="caution">
    <text evidence="1">The sequence shown here is derived from an EMBL/GenBank/DDBJ whole genome shotgun (WGS) entry which is preliminary data.</text>
</comment>
<sequence>MDAEPATVHISQLPPEVWLLCWSQCSRRLLRRLSVVCRLFRSLVLPLLWEAQTFDASKDFSPMTSHTQIRHLHRTAVRLDRMADSGAPYASWVRSLTITSRRSYHWQNSLPPHLHTLEESLELFRSMHSRILLAFSTALPLCSNLATLHLTHMHVDDSLLKSLGSLSRLEALHLNLCNFGILQNAIVLPIEHLELTECTRSSDNGVLRIASPHTLRTLNPDYFIAQLLRGFGSEDLEQLVTLSLPAIFDIALVIALLKRCSALESLTIQTITLELDFPPLPLLVLPRLRALDAPHYMHPWLVPGRPITSATVGIGQLGHWDDDTLVRTCLAISYSAAPILSLAVCRPTVPRLETLVKIFSLFPELQELLFSVDNPTHIRVERRCCLRSASRRVPPSLVQPPPDLRDDFAFDEVPVEEISDGEEGRNEIIVVRADEADALAEEMKPPSNNFQNTLNWLMDGKLTLPPNIQVLQLQIFGPYAELPWMFDSRHIARLVARYPRLRKLGLGSRFHHWEKNSDECGTLWKSTDRRKGWVRVVS</sequence>
<gene>
    <name evidence="1" type="ORF">FB45DRAFT_1036840</name>
</gene>
<dbReference type="Gene3D" id="3.80.10.10">
    <property type="entry name" value="Ribonuclease Inhibitor"/>
    <property type="match status" value="1"/>
</dbReference>
<dbReference type="Proteomes" id="UP001221142">
    <property type="component" value="Unassembled WGS sequence"/>
</dbReference>
<dbReference type="InterPro" id="IPR032675">
    <property type="entry name" value="LRR_dom_sf"/>
</dbReference>
<dbReference type="SUPFAM" id="SSF81383">
    <property type="entry name" value="F-box domain"/>
    <property type="match status" value="1"/>
</dbReference>
<dbReference type="SUPFAM" id="SSF52058">
    <property type="entry name" value="L domain-like"/>
    <property type="match status" value="1"/>
</dbReference>
<evidence type="ECO:0000313" key="2">
    <source>
        <dbReference type="Proteomes" id="UP001221142"/>
    </source>
</evidence>
<dbReference type="AlphaFoldDB" id="A0AAD7B7L5"/>
<evidence type="ECO:0008006" key="3">
    <source>
        <dbReference type="Google" id="ProtNLM"/>
    </source>
</evidence>
<name>A0AAD7B7L5_9AGAR</name>
<dbReference type="EMBL" id="JARKIF010000030">
    <property type="protein sequence ID" value="KAJ7612619.1"/>
    <property type="molecule type" value="Genomic_DNA"/>
</dbReference>
<proteinExistence type="predicted"/>
<organism evidence="1 2">
    <name type="scientific">Roridomyces roridus</name>
    <dbReference type="NCBI Taxonomy" id="1738132"/>
    <lineage>
        <taxon>Eukaryota</taxon>
        <taxon>Fungi</taxon>
        <taxon>Dikarya</taxon>
        <taxon>Basidiomycota</taxon>
        <taxon>Agaricomycotina</taxon>
        <taxon>Agaricomycetes</taxon>
        <taxon>Agaricomycetidae</taxon>
        <taxon>Agaricales</taxon>
        <taxon>Marasmiineae</taxon>
        <taxon>Mycenaceae</taxon>
        <taxon>Roridomyces</taxon>
    </lineage>
</organism>
<evidence type="ECO:0000313" key="1">
    <source>
        <dbReference type="EMBL" id="KAJ7612619.1"/>
    </source>
</evidence>